<dbReference type="AlphaFoldDB" id="A0A8J2NA01"/>
<sequence>MKTRDPTWDGTNLSIWSATELSIGVLIASLPPLRKQFDTFFRRILSLTGTKSKTRASGNNIPLYNVSKPYTIGSGPKGGRSRFKGDYNDDGDSEKHILDDSAQPGKGEIARTAVHEVRSEDRNSVQMPDRTNNMCG</sequence>
<gene>
    <name evidence="2" type="ORF">ALTATR162_LOCUS9719</name>
</gene>
<protein>
    <recommendedName>
        <fullName evidence="4">Integral membrane protein</fullName>
    </recommendedName>
</protein>
<name>A0A8J2NA01_9PLEO</name>
<dbReference type="Proteomes" id="UP000676310">
    <property type="component" value="Unassembled WGS sequence"/>
</dbReference>
<feature type="region of interest" description="Disordered" evidence="1">
    <location>
        <begin position="65"/>
        <end position="136"/>
    </location>
</feature>
<evidence type="ECO:0000313" key="3">
    <source>
        <dbReference type="Proteomes" id="UP000676310"/>
    </source>
</evidence>
<evidence type="ECO:0000313" key="2">
    <source>
        <dbReference type="EMBL" id="CAG5181352.1"/>
    </source>
</evidence>
<keyword evidence="3" id="KW-1185">Reference proteome</keyword>
<evidence type="ECO:0008006" key="4">
    <source>
        <dbReference type="Google" id="ProtNLM"/>
    </source>
</evidence>
<evidence type="ECO:0000256" key="1">
    <source>
        <dbReference type="SAM" id="MobiDB-lite"/>
    </source>
</evidence>
<feature type="compositionally biased region" description="Basic and acidic residues" evidence="1">
    <location>
        <begin position="113"/>
        <end position="123"/>
    </location>
</feature>
<dbReference type="GeneID" id="67021971"/>
<feature type="compositionally biased region" description="Polar residues" evidence="1">
    <location>
        <begin position="124"/>
        <end position="136"/>
    </location>
</feature>
<dbReference type="PANTHER" id="PTHR33048">
    <property type="entry name" value="PTH11-LIKE INTEGRAL MEMBRANE PROTEIN (AFU_ORTHOLOGUE AFUA_5G11245)"/>
    <property type="match status" value="1"/>
</dbReference>
<dbReference type="EMBL" id="CAJRGZ010000025">
    <property type="protein sequence ID" value="CAG5181352.1"/>
    <property type="molecule type" value="Genomic_DNA"/>
</dbReference>
<dbReference type="InterPro" id="IPR052337">
    <property type="entry name" value="SAT4-like"/>
</dbReference>
<organism evidence="2 3">
    <name type="scientific">Alternaria atra</name>
    <dbReference type="NCBI Taxonomy" id="119953"/>
    <lineage>
        <taxon>Eukaryota</taxon>
        <taxon>Fungi</taxon>
        <taxon>Dikarya</taxon>
        <taxon>Ascomycota</taxon>
        <taxon>Pezizomycotina</taxon>
        <taxon>Dothideomycetes</taxon>
        <taxon>Pleosporomycetidae</taxon>
        <taxon>Pleosporales</taxon>
        <taxon>Pleosporineae</taxon>
        <taxon>Pleosporaceae</taxon>
        <taxon>Alternaria</taxon>
        <taxon>Alternaria sect. Ulocladioides</taxon>
    </lineage>
</organism>
<proteinExistence type="predicted"/>
<reference evidence="2" key="1">
    <citation type="submission" date="2021-05" db="EMBL/GenBank/DDBJ databases">
        <authorList>
            <person name="Stam R."/>
        </authorList>
    </citation>
    <scope>NUCLEOTIDE SEQUENCE</scope>
    <source>
        <strain evidence="2">CS162</strain>
    </source>
</reference>
<dbReference type="PANTHER" id="PTHR33048:SF47">
    <property type="entry name" value="INTEGRAL MEMBRANE PROTEIN-RELATED"/>
    <property type="match status" value="1"/>
</dbReference>
<dbReference type="OrthoDB" id="4682787at2759"/>
<dbReference type="RefSeq" id="XP_043173288.1">
    <property type="nucleotide sequence ID" value="XM_043317353.1"/>
</dbReference>
<feature type="compositionally biased region" description="Basic and acidic residues" evidence="1">
    <location>
        <begin position="83"/>
        <end position="99"/>
    </location>
</feature>
<comment type="caution">
    <text evidence="2">The sequence shown here is derived from an EMBL/GenBank/DDBJ whole genome shotgun (WGS) entry which is preliminary data.</text>
</comment>
<accession>A0A8J2NA01</accession>